<dbReference type="Proteomes" id="UP000476820">
    <property type="component" value="Unassembled WGS sequence"/>
</dbReference>
<dbReference type="Pfam" id="PF00825">
    <property type="entry name" value="Ribonuclease_P"/>
    <property type="match status" value="1"/>
</dbReference>
<evidence type="ECO:0000256" key="7">
    <source>
        <dbReference type="NCBIfam" id="TIGR00188"/>
    </source>
</evidence>
<keyword evidence="2 6" id="KW-0540">Nuclease</keyword>
<comment type="caution">
    <text evidence="9">The sequence shown here is derived from an EMBL/GenBank/DDBJ whole genome shotgun (WGS) entry which is preliminary data.</text>
</comment>
<organism evidence="9 14">
    <name type="scientific">Clostridium botulinum</name>
    <dbReference type="NCBI Taxonomy" id="1491"/>
    <lineage>
        <taxon>Bacteria</taxon>
        <taxon>Bacillati</taxon>
        <taxon>Bacillota</taxon>
        <taxon>Clostridia</taxon>
        <taxon>Eubacteriales</taxon>
        <taxon>Clostridiaceae</taxon>
        <taxon>Clostridium</taxon>
    </lineage>
</organism>
<dbReference type="EC" id="3.1.26.5" evidence="6 7"/>
<evidence type="ECO:0000256" key="4">
    <source>
        <dbReference type="ARBA" id="ARBA00022801"/>
    </source>
</evidence>
<evidence type="ECO:0000313" key="10">
    <source>
        <dbReference type="EMBL" id="NFN36847.1"/>
    </source>
</evidence>
<dbReference type="Proteomes" id="UP000472355">
    <property type="component" value="Unassembled WGS sequence"/>
</dbReference>
<dbReference type="InterPro" id="IPR000100">
    <property type="entry name" value="RNase_P"/>
</dbReference>
<comment type="catalytic activity">
    <reaction evidence="6">
        <text>Endonucleolytic cleavage of RNA, removing 5'-extranucleotides from tRNA precursor.</text>
        <dbReference type="EC" id="3.1.26.5"/>
    </reaction>
</comment>
<keyword evidence="1 6" id="KW-0819">tRNA processing</keyword>
<dbReference type="Proteomes" id="UP000486903">
    <property type="component" value="Unassembled WGS sequence"/>
</dbReference>
<dbReference type="Gene3D" id="3.30.230.10">
    <property type="match status" value="1"/>
</dbReference>
<reference evidence="13 14" key="2">
    <citation type="submission" date="2019-04" db="EMBL/GenBank/DDBJ databases">
        <title>Genome sequencing of Clostridium botulinum Groups I-IV and Clostridium butyricum.</title>
        <authorList>
            <person name="Brunt J."/>
            <person name="Van Vliet A.H.M."/>
            <person name="Stringer S.C."/>
            <person name="Carter A.T."/>
            <person name="Peck M.W."/>
        </authorList>
    </citation>
    <scope>NUCLEOTIDE SEQUENCE [LARGE SCALE GENOMIC DNA]</scope>
    <source>
        <strain evidence="9 14">1605</strain>
        <strain evidence="11 15">BL81</strain>
        <strain evidence="10 13">CB-K-33E</strain>
    </source>
</reference>
<keyword evidence="4 6" id="KW-0378">Hydrolase</keyword>
<dbReference type="OrthoDB" id="9810867at2"/>
<evidence type="ECO:0000313" key="14">
    <source>
        <dbReference type="Proteomes" id="UP000476820"/>
    </source>
</evidence>
<gene>
    <name evidence="6 9" type="primary">rnpA</name>
    <name evidence="8" type="ORF">EXM65_04125</name>
    <name evidence="9" type="ORF">FC774_15130</name>
    <name evidence="10" type="ORF">FDB51_17410</name>
    <name evidence="11" type="ORF">FDG31_15925</name>
</gene>
<evidence type="ECO:0000313" key="8">
    <source>
        <dbReference type="EMBL" id="NFA41785.1"/>
    </source>
</evidence>
<proteinExistence type="inferred from homology"/>
<evidence type="ECO:0000313" key="12">
    <source>
        <dbReference type="Proteomes" id="UP000472355"/>
    </source>
</evidence>
<evidence type="ECO:0000313" key="15">
    <source>
        <dbReference type="Proteomes" id="UP000486903"/>
    </source>
</evidence>
<dbReference type="GO" id="GO:0001682">
    <property type="term" value="P:tRNA 5'-leader removal"/>
    <property type="evidence" value="ECO:0007669"/>
    <property type="project" value="UniProtKB-UniRule"/>
</dbReference>
<dbReference type="InterPro" id="IPR014721">
    <property type="entry name" value="Ribsml_uS5_D2-typ_fold_subgr"/>
</dbReference>
<evidence type="ECO:0000313" key="11">
    <source>
        <dbReference type="EMBL" id="NFV27621.1"/>
    </source>
</evidence>
<dbReference type="GO" id="GO:0030677">
    <property type="term" value="C:ribonuclease P complex"/>
    <property type="evidence" value="ECO:0007669"/>
    <property type="project" value="TreeGrafter"/>
</dbReference>
<dbReference type="PANTHER" id="PTHR33992:SF1">
    <property type="entry name" value="RIBONUCLEASE P PROTEIN COMPONENT"/>
    <property type="match status" value="1"/>
</dbReference>
<dbReference type="AlphaFoldDB" id="A0A0C2S5G1"/>
<comment type="subunit">
    <text evidence="6">Consists of a catalytic RNA component (M1 or rnpB) and a protein subunit.</text>
</comment>
<evidence type="ECO:0000313" key="9">
    <source>
        <dbReference type="EMBL" id="NFF89187.1"/>
    </source>
</evidence>
<keyword evidence="5 6" id="KW-0694">RNA-binding</keyword>
<dbReference type="GO" id="GO:0004526">
    <property type="term" value="F:ribonuclease P activity"/>
    <property type="evidence" value="ECO:0007669"/>
    <property type="project" value="UniProtKB-UniRule"/>
</dbReference>
<reference evidence="8 12" key="1">
    <citation type="submission" date="2019-02" db="EMBL/GenBank/DDBJ databases">
        <title>Genome sequencing of Clostridium botulinum clinical isolates.</title>
        <authorList>
            <person name="Brunt J."/>
            <person name="Van Vliet A.H.M."/>
            <person name="Stringer S.C."/>
            <person name="Grant K.A."/>
            <person name="Carter A.C."/>
            <person name="Peck M.W."/>
        </authorList>
    </citation>
    <scope>NUCLEOTIDE SEQUENCE [LARGE SCALE GENOMIC DNA]</scope>
    <source>
        <strain evidence="8 12">H113700579</strain>
    </source>
</reference>
<dbReference type="EMBL" id="SXFB01000018">
    <property type="protein sequence ID" value="NFV27621.1"/>
    <property type="molecule type" value="Genomic_DNA"/>
</dbReference>
<dbReference type="PANTHER" id="PTHR33992">
    <property type="entry name" value="RIBONUCLEASE P PROTEIN COMPONENT"/>
    <property type="match status" value="1"/>
</dbReference>
<dbReference type="SUPFAM" id="SSF54211">
    <property type="entry name" value="Ribosomal protein S5 domain 2-like"/>
    <property type="match status" value="1"/>
</dbReference>
<evidence type="ECO:0000256" key="1">
    <source>
        <dbReference type="ARBA" id="ARBA00022694"/>
    </source>
</evidence>
<evidence type="ECO:0000256" key="2">
    <source>
        <dbReference type="ARBA" id="ARBA00022722"/>
    </source>
</evidence>
<keyword evidence="3 6" id="KW-0255">Endonuclease</keyword>
<sequence length="125" mass="14564">MIYRLKKNIEFIIVYRRGKSFANKTLVLYVLKNKRNKDKDGIAYSKVGISVSKKVGNSVVRSKCKRLLSESFRLNYNNILKGYDCVFVARNPMRDSDYFETEKAMKNLIKKAGLYYDEENGIKSN</sequence>
<dbReference type="EMBL" id="SWVK01000035">
    <property type="protein sequence ID" value="NFN36847.1"/>
    <property type="molecule type" value="Genomic_DNA"/>
</dbReference>
<dbReference type="HAMAP" id="MF_00227">
    <property type="entry name" value="RNase_P"/>
    <property type="match status" value="1"/>
</dbReference>
<dbReference type="SMR" id="A0A0C2S5G1"/>
<dbReference type="Proteomes" id="UP000473681">
    <property type="component" value="Unassembled WGS sequence"/>
</dbReference>
<dbReference type="EMBL" id="SWOV01000054">
    <property type="protein sequence ID" value="NFF89187.1"/>
    <property type="molecule type" value="Genomic_DNA"/>
</dbReference>
<dbReference type="EMBL" id="SGKU01000007">
    <property type="protein sequence ID" value="NFA41785.1"/>
    <property type="molecule type" value="Genomic_DNA"/>
</dbReference>
<dbReference type="RefSeq" id="WP_003374694.1">
    <property type="nucleotide sequence ID" value="NZ_CP010520.1"/>
</dbReference>
<evidence type="ECO:0000256" key="6">
    <source>
        <dbReference type="HAMAP-Rule" id="MF_00227"/>
    </source>
</evidence>
<comment type="function">
    <text evidence="6">RNaseP catalyzes the removal of the 5'-leader sequence from pre-tRNA to produce the mature 5'-terminus. It can also cleave other RNA substrates such as 4.5S RNA. The protein component plays an auxiliary but essential role in vivo by binding to the 5'-leader sequence and broadening the substrate specificity of the ribozyme.</text>
</comment>
<dbReference type="InterPro" id="IPR020568">
    <property type="entry name" value="Ribosomal_Su5_D2-typ_SF"/>
</dbReference>
<comment type="similarity">
    <text evidence="6">Belongs to the RnpA family.</text>
</comment>
<dbReference type="GO" id="GO:0042781">
    <property type="term" value="F:3'-tRNA processing endoribonuclease activity"/>
    <property type="evidence" value="ECO:0007669"/>
    <property type="project" value="TreeGrafter"/>
</dbReference>
<protein>
    <recommendedName>
        <fullName evidence="6 7">Ribonuclease P protein component</fullName>
        <shortName evidence="6">RNase P protein</shortName>
        <shortName evidence="6">RNaseP protein</shortName>
        <ecNumber evidence="6 7">3.1.26.5</ecNumber>
    </recommendedName>
    <alternativeName>
        <fullName evidence="6">Protein C5</fullName>
    </alternativeName>
</protein>
<dbReference type="NCBIfam" id="TIGR00188">
    <property type="entry name" value="rnpA"/>
    <property type="match status" value="1"/>
</dbReference>
<name>A0A0C2S5G1_CLOBO</name>
<dbReference type="GO" id="GO:0000049">
    <property type="term" value="F:tRNA binding"/>
    <property type="evidence" value="ECO:0007669"/>
    <property type="project" value="UniProtKB-UniRule"/>
</dbReference>
<evidence type="ECO:0000256" key="5">
    <source>
        <dbReference type="ARBA" id="ARBA00022884"/>
    </source>
</evidence>
<evidence type="ECO:0000313" key="13">
    <source>
        <dbReference type="Proteomes" id="UP000473681"/>
    </source>
</evidence>
<evidence type="ECO:0000256" key="3">
    <source>
        <dbReference type="ARBA" id="ARBA00022759"/>
    </source>
</evidence>
<accession>A0A0C2S5G1</accession>